<feature type="transmembrane region" description="Helical" evidence="6">
    <location>
        <begin position="310"/>
        <end position="328"/>
    </location>
</feature>
<dbReference type="GO" id="GO:0140359">
    <property type="term" value="F:ABC-type transporter activity"/>
    <property type="evidence" value="ECO:0007669"/>
    <property type="project" value="InterPro"/>
</dbReference>
<comment type="caution">
    <text evidence="8">The sequence shown here is derived from an EMBL/GenBank/DDBJ whole genome shotgun (WGS) entry which is preliminary data.</text>
</comment>
<evidence type="ECO:0000313" key="9">
    <source>
        <dbReference type="Proteomes" id="UP000326759"/>
    </source>
</evidence>
<keyword evidence="9" id="KW-1185">Reference proteome</keyword>
<evidence type="ECO:0000256" key="5">
    <source>
        <dbReference type="ARBA" id="ARBA00023136"/>
    </source>
</evidence>
<dbReference type="InterPro" id="IPR027417">
    <property type="entry name" value="P-loop_NTPase"/>
</dbReference>
<sequence length="416" mass="48257">MPGYFPNSRVEGGEFEINALIEDLGLEQVKHTRVKDLTLSEKRRLNAACHLLLETDIVLLDQPTKGMDIFDTFFLVEYLRQWAARGRIVILTIQPPTYEIFTMISRVALISTGRLMYFGKRREMLPYFAYIEYPCPAYKNPSDYYSKRAMIYQFPYNMLHFLGQVIVAAIMSVFAGAIFLNLRNPPEMDQSNINNRVAFYYYMSCIGIWPTLLMSISEAWRDKPAIERDISDGLYSRGIYIITKMCYSFPTTVLVYLAYTLPAYTMMAGFRGNTGESHFYLYIGYQLLYLLAIRGLILASSVIFDSRNKAAMLSGLFMVVIALGAGYTVHPKDISLWASPTLWWSPARWFMREMVYEEFNKTTLPFTCSRNPVDRGDIVKKVEVWDRNEWTSHSIFWFERRASYVQILSSSIYICI</sequence>
<keyword evidence="5 6" id="KW-0472">Membrane</keyword>
<evidence type="ECO:0000259" key="7">
    <source>
        <dbReference type="Pfam" id="PF01061"/>
    </source>
</evidence>
<dbReference type="PANTHER" id="PTHR48041">
    <property type="entry name" value="ABC TRANSPORTER G FAMILY MEMBER 28"/>
    <property type="match status" value="1"/>
</dbReference>
<keyword evidence="3 6" id="KW-0812">Transmembrane</keyword>
<evidence type="ECO:0000256" key="4">
    <source>
        <dbReference type="ARBA" id="ARBA00022989"/>
    </source>
</evidence>
<feature type="transmembrane region" description="Helical" evidence="6">
    <location>
        <begin position="199"/>
        <end position="217"/>
    </location>
</feature>
<proteinExistence type="predicted"/>
<dbReference type="GO" id="GO:0005524">
    <property type="term" value="F:ATP binding"/>
    <property type="evidence" value="ECO:0007669"/>
    <property type="project" value="UniProtKB-KW"/>
</dbReference>
<dbReference type="EMBL" id="SEYY01020358">
    <property type="protein sequence ID" value="KAB7497362.1"/>
    <property type="molecule type" value="Genomic_DNA"/>
</dbReference>
<keyword evidence="8" id="KW-0067">ATP-binding</keyword>
<organism evidence="8 9">
    <name type="scientific">Armadillidium nasatum</name>
    <dbReference type="NCBI Taxonomy" id="96803"/>
    <lineage>
        <taxon>Eukaryota</taxon>
        <taxon>Metazoa</taxon>
        <taxon>Ecdysozoa</taxon>
        <taxon>Arthropoda</taxon>
        <taxon>Crustacea</taxon>
        <taxon>Multicrustacea</taxon>
        <taxon>Malacostraca</taxon>
        <taxon>Eumalacostraca</taxon>
        <taxon>Peracarida</taxon>
        <taxon>Isopoda</taxon>
        <taxon>Oniscidea</taxon>
        <taxon>Crinocheta</taxon>
        <taxon>Armadillidiidae</taxon>
        <taxon>Armadillidium</taxon>
    </lineage>
</organism>
<evidence type="ECO:0000256" key="1">
    <source>
        <dbReference type="ARBA" id="ARBA00004141"/>
    </source>
</evidence>
<dbReference type="AlphaFoldDB" id="A0A5N5STL0"/>
<gene>
    <name evidence="8" type="primary">ABCG2</name>
    <name evidence="8" type="ORF">Anas_07366</name>
</gene>
<dbReference type="PANTHER" id="PTHR48041:SF89">
    <property type="entry name" value="FI03229P"/>
    <property type="match status" value="1"/>
</dbReference>
<dbReference type="Pfam" id="PF01061">
    <property type="entry name" value="ABC2_membrane"/>
    <property type="match status" value="1"/>
</dbReference>
<keyword evidence="8" id="KW-0547">Nucleotide-binding</keyword>
<comment type="subcellular location">
    <subcellularLocation>
        <location evidence="1">Membrane</location>
        <topology evidence="1">Multi-pass membrane protein</topology>
    </subcellularLocation>
</comment>
<evidence type="ECO:0000256" key="6">
    <source>
        <dbReference type="SAM" id="Phobius"/>
    </source>
</evidence>
<keyword evidence="4 6" id="KW-1133">Transmembrane helix</keyword>
<dbReference type="Proteomes" id="UP000326759">
    <property type="component" value="Unassembled WGS sequence"/>
</dbReference>
<feature type="transmembrane region" description="Helical" evidence="6">
    <location>
        <begin position="279"/>
        <end position="298"/>
    </location>
</feature>
<dbReference type="SUPFAM" id="SSF52540">
    <property type="entry name" value="P-loop containing nucleoside triphosphate hydrolases"/>
    <property type="match status" value="1"/>
</dbReference>
<dbReference type="GO" id="GO:0005886">
    <property type="term" value="C:plasma membrane"/>
    <property type="evidence" value="ECO:0007669"/>
    <property type="project" value="TreeGrafter"/>
</dbReference>
<dbReference type="Gene3D" id="3.40.50.300">
    <property type="entry name" value="P-loop containing nucleotide triphosphate hydrolases"/>
    <property type="match status" value="1"/>
</dbReference>
<evidence type="ECO:0000313" key="8">
    <source>
        <dbReference type="EMBL" id="KAB7497362.1"/>
    </source>
</evidence>
<evidence type="ECO:0000256" key="2">
    <source>
        <dbReference type="ARBA" id="ARBA00022448"/>
    </source>
</evidence>
<evidence type="ECO:0000256" key="3">
    <source>
        <dbReference type="ARBA" id="ARBA00022692"/>
    </source>
</evidence>
<dbReference type="InterPro" id="IPR013525">
    <property type="entry name" value="ABC2_TM"/>
</dbReference>
<reference evidence="8 9" key="1">
    <citation type="journal article" date="2019" name="PLoS Biol.">
        <title>Sex chromosomes control vertical transmission of feminizing Wolbachia symbionts in an isopod.</title>
        <authorList>
            <person name="Becking T."/>
            <person name="Chebbi M.A."/>
            <person name="Giraud I."/>
            <person name="Moumen B."/>
            <person name="Laverre T."/>
            <person name="Caubet Y."/>
            <person name="Peccoud J."/>
            <person name="Gilbert C."/>
            <person name="Cordaux R."/>
        </authorList>
    </citation>
    <scope>NUCLEOTIDE SEQUENCE [LARGE SCALE GENOMIC DNA]</scope>
    <source>
        <strain evidence="8">ANa2</strain>
        <tissue evidence="8">Whole body excluding digestive tract and cuticle</tissue>
    </source>
</reference>
<dbReference type="InterPro" id="IPR050352">
    <property type="entry name" value="ABCG_transporters"/>
</dbReference>
<name>A0A5N5STL0_9CRUS</name>
<feature type="domain" description="ABC-2 type transporter transmembrane" evidence="7">
    <location>
        <begin position="159"/>
        <end position="357"/>
    </location>
</feature>
<feature type="transmembrane region" description="Helical" evidence="6">
    <location>
        <begin position="238"/>
        <end position="259"/>
    </location>
</feature>
<dbReference type="OrthoDB" id="66620at2759"/>
<feature type="transmembrane region" description="Helical" evidence="6">
    <location>
        <begin position="158"/>
        <end position="179"/>
    </location>
</feature>
<accession>A0A5N5STL0</accession>
<protein>
    <submittedName>
        <fullName evidence="8">ATP-binding cassette sub-family G member 2</fullName>
    </submittedName>
</protein>
<keyword evidence="2" id="KW-0813">Transport</keyword>